<dbReference type="InterPro" id="IPR011032">
    <property type="entry name" value="GroES-like_sf"/>
</dbReference>
<evidence type="ECO:0000256" key="1">
    <source>
        <dbReference type="ARBA" id="ARBA00022857"/>
    </source>
</evidence>
<evidence type="ECO:0000313" key="4">
    <source>
        <dbReference type="EnsemblPlants" id="AES63707"/>
    </source>
</evidence>
<reference evidence="3 5" key="2">
    <citation type="journal article" date="2014" name="BMC Genomics">
        <title>An improved genome release (version Mt4.0) for the model legume Medicago truncatula.</title>
        <authorList>
            <person name="Tang H."/>
            <person name="Krishnakumar V."/>
            <person name="Bidwell S."/>
            <person name="Rosen B."/>
            <person name="Chan A."/>
            <person name="Zhou S."/>
            <person name="Gentzbittel L."/>
            <person name="Childs K.L."/>
            <person name="Yandell M."/>
            <person name="Gundlach H."/>
            <person name="Mayer K.F."/>
            <person name="Schwartz D.C."/>
            <person name="Town C.D."/>
        </authorList>
    </citation>
    <scope>GENOME REANNOTATION</scope>
    <source>
        <strain evidence="4 5">cv. Jemalong A17</strain>
    </source>
</reference>
<proteinExistence type="predicted"/>
<reference evidence="4" key="3">
    <citation type="submission" date="2015-04" db="UniProtKB">
        <authorList>
            <consortium name="EnsemblPlants"/>
        </authorList>
    </citation>
    <scope>IDENTIFICATION</scope>
    <source>
        <strain evidence="4">cv. Jemalong A17</strain>
    </source>
</reference>
<keyword evidence="5" id="KW-1185">Reference proteome</keyword>
<dbReference type="eggNOG" id="KOG1198">
    <property type="taxonomic scope" value="Eukaryota"/>
</dbReference>
<dbReference type="Proteomes" id="UP000002051">
    <property type="component" value="Chromosome 2"/>
</dbReference>
<dbReference type="PaxDb" id="3880-AES63707"/>
<reference evidence="3 5" key="1">
    <citation type="journal article" date="2011" name="Nature">
        <title>The Medicago genome provides insight into the evolution of rhizobial symbioses.</title>
        <authorList>
            <person name="Young N.D."/>
            <person name="Debelle F."/>
            <person name="Oldroyd G.E."/>
            <person name="Geurts R."/>
            <person name="Cannon S.B."/>
            <person name="Udvardi M.K."/>
            <person name="Benedito V.A."/>
            <person name="Mayer K.F."/>
            <person name="Gouzy J."/>
            <person name="Schoof H."/>
            <person name="Van de Peer Y."/>
            <person name="Proost S."/>
            <person name="Cook D.R."/>
            <person name="Meyers B.C."/>
            <person name="Spannagl M."/>
            <person name="Cheung F."/>
            <person name="De Mita S."/>
            <person name="Krishnakumar V."/>
            <person name="Gundlach H."/>
            <person name="Zhou S."/>
            <person name="Mudge J."/>
            <person name="Bharti A.K."/>
            <person name="Murray J.D."/>
            <person name="Naoumkina M.A."/>
            <person name="Rosen B."/>
            <person name="Silverstein K.A."/>
            <person name="Tang H."/>
            <person name="Rombauts S."/>
            <person name="Zhao P.X."/>
            <person name="Zhou P."/>
            <person name="Barbe V."/>
            <person name="Bardou P."/>
            <person name="Bechner M."/>
            <person name="Bellec A."/>
            <person name="Berger A."/>
            <person name="Berges H."/>
            <person name="Bidwell S."/>
            <person name="Bisseling T."/>
            <person name="Choisne N."/>
            <person name="Couloux A."/>
            <person name="Denny R."/>
            <person name="Deshpande S."/>
            <person name="Dai X."/>
            <person name="Doyle J.J."/>
            <person name="Dudez A.M."/>
            <person name="Farmer A.D."/>
            <person name="Fouteau S."/>
            <person name="Franken C."/>
            <person name="Gibelin C."/>
            <person name="Gish J."/>
            <person name="Goldstein S."/>
            <person name="Gonzalez A.J."/>
            <person name="Green P.J."/>
            <person name="Hallab A."/>
            <person name="Hartog M."/>
            <person name="Hua A."/>
            <person name="Humphray S.J."/>
            <person name="Jeong D.H."/>
            <person name="Jing Y."/>
            <person name="Jocker A."/>
            <person name="Kenton S.M."/>
            <person name="Kim D.J."/>
            <person name="Klee K."/>
            <person name="Lai H."/>
            <person name="Lang C."/>
            <person name="Lin S."/>
            <person name="Macmil S.L."/>
            <person name="Magdelenat G."/>
            <person name="Matthews L."/>
            <person name="McCorrison J."/>
            <person name="Monaghan E.L."/>
            <person name="Mun J.H."/>
            <person name="Najar F.Z."/>
            <person name="Nicholson C."/>
            <person name="Noirot C."/>
            <person name="O'Bleness M."/>
            <person name="Paule C.R."/>
            <person name="Poulain J."/>
            <person name="Prion F."/>
            <person name="Qin B."/>
            <person name="Qu C."/>
            <person name="Retzel E.F."/>
            <person name="Riddle C."/>
            <person name="Sallet E."/>
            <person name="Samain S."/>
            <person name="Samson N."/>
            <person name="Sanders I."/>
            <person name="Saurat O."/>
            <person name="Scarpelli C."/>
            <person name="Schiex T."/>
            <person name="Segurens B."/>
            <person name="Severin A.J."/>
            <person name="Sherrier D.J."/>
            <person name="Shi R."/>
            <person name="Sims S."/>
            <person name="Singer S.R."/>
            <person name="Sinharoy S."/>
            <person name="Sterck L."/>
            <person name="Viollet A."/>
            <person name="Wang B.B."/>
            <person name="Wang K."/>
            <person name="Wang M."/>
            <person name="Wang X."/>
            <person name="Warfsmann J."/>
            <person name="Weissenbach J."/>
            <person name="White D.D."/>
            <person name="White J.D."/>
            <person name="Wiley G.B."/>
            <person name="Wincker P."/>
            <person name="Xing Y."/>
            <person name="Yang L."/>
            <person name="Yao Z."/>
            <person name="Ying F."/>
            <person name="Zhai J."/>
            <person name="Zhou L."/>
            <person name="Zuber A."/>
            <person name="Denarie J."/>
            <person name="Dixon R.A."/>
            <person name="May G.D."/>
            <person name="Schwartz D.C."/>
            <person name="Rogers J."/>
            <person name="Quetier F."/>
            <person name="Town C.D."/>
            <person name="Roe B.A."/>
        </authorList>
    </citation>
    <scope>NUCLEOTIDE SEQUENCE [LARGE SCALE GENOMIC DNA]</scope>
    <source>
        <strain evidence="3">A17</strain>
        <strain evidence="4 5">cv. Jemalong A17</strain>
    </source>
</reference>
<dbReference type="HOGENOM" id="CLU_2486729_0_0_1"/>
<evidence type="ECO:0000313" key="3">
    <source>
        <dbReference type="EMBL" id="AES63707.2"/>
    </source>
</evidence>
<dbReference type="PANTHER" id="PTHR48106:SF8">
    <property type="entry name" value="OS02G0805600 PROTEIN"/>
    <property type="match status" value="1"/>
</dbReference>
<name>G7ILE7_MEDTR</name>
<dbReference type="EnsemblPlants" id="AES63707">
    <property type="protein sequence ID" value="AES63707"/>
    <property type="gene ID" value="MTR_2g012390"/>
</dbReference>
<accession>G7ILE7</accession>
<protein>
    <submittedName>
        <fullName evidence="3">Quinone oxidoreductase, putative</fullName>
    </submittedName>
</protein>
<evidence type="ECO:0000313" key="5">
    <source>
        <dbReference type="Proteomes" id="UP000002051"/>
    </source>
</evidence>
<accession>A0A0C3UX68</accession>
<sequence length="87" mass="9302">MRCAASQVCALLDGGGYAEKVAVAEGQVLLVPPGISLKDAASFPEVACNVWSTIFMTSRLSKGETLLRLTCIVEVRNVSWVKSKTKT</sequence>
<dbReference type="AlphaFoldDB" id="G7ILE7"/>
<dbReference type="SUPFAM" id="SSF50129">
    <property type="entry name" value="GroES-like"/>
    <property type="match status" value="1"/>
</dbReference>
<evidence type="ECO:0000256" key="2">
    <source>
        <dbReference type="ARBA" id="ARBA00023002"/>
    </source>
</evidence>
<keyword evidence="2" id="KW-0560">Oxidoreductase</keyword>
<dbReference type="Gene3D" id="3.90.180.10">
    <property type="entry name" value="Medium-chain alcohol dehydrogenases, catalytic domain"/>
    <property type="match status" value="1"/>
</dbReference>
<dbReference type="STRING" id="3880.G7ILE7"/>
<organism evidence="3 5">
    <name type="scientific">Medicago truncatula</name>
    <name type="common">Barrel medic</name>
    <name type="synonym">Medicago tribuloides</name>
    <dbReference type="NCBI Taxonomy" id="3880"/>
    <lineage>
        <taxon>Eukaryota</taxon>
        <taxon>Viridiplantae</taxon>
        <taxon>Streptophyta</taxon>
        <taxon>Embryophyta</taxon>
        <taxon>Tracheophyta</taxon>
        <taxon>Spermatophyta</taxon>
        <taxon>Magnoliopsida</taxon>
        <taxon>eudicotyledons</taxon>
        <taxon>Gunneridae</taxon>
        <taxon>Pentapetalae</taxon>
        <taxon>rosids</taxon>
        <taxon>fabids</taxon>
        <taxon>Fabales</taxon>
        <taxon>Fabaceae</taxon>
        <taxon>Papilionoideae</taxon>
        <taxon>50 kb inversion clade</taxon>
        <taxon>NPAAA clade</taxon>
        <taxon>Hologalegina</taxon>
        <taxon>IRL clade</taxon>
        <taxon>Trifolieae</taxon>
        <taxon>Medicago</taxon>
    </lineage>
</organism>
<dbReference type="EMBL" id="CM001218">
    <property type="protein sequence ID" value="AES63707.2"/>
    <property type="molecule type" value="Genomic_DNA"/>
</dbReference>
<dbReference type="GO" id="GO:0016491">
    <property type="term" value="F:oxidoreductase activity"/>
    <property type="evidence" value="ECO:0007669"/>
    <property type="project" value="UniProtKB-KW"/>
</dbReference>
<dbReference type="PANTHER" id="PTHR48106">
    <property type="entry name" value="QUINONE OXIDOREDUCTASE PIG3-RELATED"/>
    <property type="match status" value="1"/>
</dbReference>
<gene>
    <name evidence="3" type="ordered locus">MTR_2g012390</name>
</gene>
<keyword evidence="1" id="KW-0521">NADP</keyword>